<dbReference type="EMBL" id="JAACAK010000064">
    <property type="protein sequence ID" value="NIR75162.1"/>
    <property type="molecule type" value="Genomic_DNA"/>
</dbReference>
<evidence type="ECO:0000256" key="1">
    <source>
        <dbReference type="ARBA" id="ARBA00004141"/>
    </source>
</evidence>
<evidence type="ECO:0000256" key="3">
    <source>
        <dbReference type="ARBA" id="ARBA00022989"/>
    </source>
</evidence>
<gene>
    <name evidence="7" type="ORF">GWO12_08635</name>
</gene>
<feature type="transmembrane region" description="Helical" evidence="5">
    <location>
        <begin position="101"/>
        <end position="117"/>
    </location>
</feature>
<dbReference type="AlphaFoldDB" id="A0AAE4Z9J1"/>
<feature type="transmembrane region" description="Helical" evidence="5">
    <location>
        <begin position="320"/>
        <end position="339"/>
    </location>
</feature>
<feature type="transmembrane region" description="Helical" evidence="5">
    <location>
        <begin position="50"/>
        <end position="71"/>
    </location>
</feature>
<accession>A0AAE4Z9J1</accession>
<sequence>MLAFVGLICWVVWATTYQFPGTEAVAALGIAAVIVDRVLQGKAPDIGGSIGIWMLFFGGVALLSLGISIWLGRSIEEVRELGKLYLIFLLTLNATTSDKRLRVLLLLTIVMLALYPARGSITDYLSGTVKVSGRADWFGVFGNANALAAILAMFLPFPWVWMRHAKRWPIKLASGGVVLLFVIAIQYSNSRSGTLAMVALLISLVVAATHKLRAAGVSLLVLIAVLTFGPADWRERMVTMIPGYSSDELTETQEDAVGNWKSRVTIWKAALRVVADRPILGVGAGAFEEAHRHYQDAPAWKGGRLWRDAHNSFVRVSAEMGLLGLTGFIGFLVASYRLGFQAIRRLRSAGLGNSMWAAEIRAAMAGLSAFLVTNLFNSFHMIWYFYFLLAILILLTRSAYKVAAAPLPAAVFATRGRTHRFAKPRLAARSMQRLTHAPGIVRDSIGS</sequence>
<dbReference type="InterPro" id="IPR051533">
    <property type="entry name" value="WaaL-like"/>
</dbReference>
<keyword evidence="3 5" id="KW-1133">Transmembrane helix</keyword>
<comment type="subcellular location">
    <subcellularLocation>
        <location evidence="1">Membrane</location>
        <topology evidence="1">Multi-pass membrane protein</topology>
    </subcellularLocation>
</comment>
<organism evidence="7 8">
    <name type="scientific">Candidatus Kutchimonas denitrificans</name>
    <dbReference type="NCBI Taxonomy" id="3056748"/>
    <lineage>
        <taxon>Bacteria</taxon>
        <taxon>Pseudomonadati</taxon>
        <taxon>Gemmatimonadota</taxon>
        <taxon>Gemmatimonadia</taxon>
        <taxon>Candidatus Palauibacterales</taxon>
        <taxon>Candidatus Palauibacteraceae</taxon>
        <taxon>Candidatus Kutchimonas</taxon>
    </lineage>
</organism>
<feature type="transmembrane region" description="Helical" evidence="5">
    <location>
        <begin position="193"/>
        <end position="209"/>
    </location>
</feature>
<feature type="transmembrane region" description="Helical" evidence="5">
    <location>
        <begin position="168"/>
        <end position="187"/>
    </location>
</feature>
<feature type="transmembrane region" description="Helical" evidence="5">
    <location>
        <begin position="137"/>
        <end position="161"/>
    </location>
</feature>
<feature type="transmembrane region" description="Helical" evidence="5">
    <location>
        <begin position="214"/>
        <end position="231"/>
    </location>
</feature>
<reference evidence="7 8" key="1">
    <citation type="submission" date="2020-01" db="EMBL/GenBank/DDBJ databases">
        <title>Genomes assembled from Gulf of Kutch pelagic sediment metagenomes.</title>
        <authorList>
            <person name="Chandrashekar M."/>
            <person name="Mahajan M.S."/>
            <person name="Dave K.J."/>
            <person name="Vatsa P."/>
            <person name="Nathani N.M."/>
        </authorList>
    </citation>
    <scope>NUCLEOTIDE SEQUENCE [LARGE SCALE GENOMIC DNA]</scope>
    <source>
        <strain evidence="7">KS3-K002</strain>
    </source>
</reference>
<name>A0AAE4Z9J1_9BACT</name>
<dbReference type="Proteomes" id="UP000702544">
    <property type="component" value="Unassembled WGS sequence"/>
</dbReference>
<dbReference type="GO" id="GO:0016020">
    <property type="term" value="C:membrane"/>
    <property type="evidence" value="ECO:0007669"/>
    <property type="project" value="UniProtKB-SubCell"/>
</dbReference>
<evidence type="ECO:0000313" key="7">
    <source>
        <dbReference type="EMBL" id="NIR75162.1"/>
    </source>
</evidence>
<feature type="domain" description="O-antigen ligase-related" evidence="6">
    <location>
        <begin position="177"/>
        <end position="329"/>
    </location>
</feature>
<dbReference type="InterPro" id="IPR007016">
    <property type="entry name" value="O-antigen_ligase-rel_domated"/>
</dbReference>
<keyword evidence="2 5" id="KW-0812">Transmembrane</keyword>
<comment type="caution">
    <text evidence="7">The sequence shown here is derived from an EMBL/GenBank/DDBJ whole genome shotgun (WGS) entry which is preliminary data.</text>
</comment>
<evidence type="ECO:0000256" key="2">
    <source>
        <dbReference type="ARBA" id="ARBA00022692"/>
    </source>
</evidence>
<evidence type="ECO:0000259" key="6">
    <source>
        <dbReference type="Pfam" id="PF04932"/>
    </source>
</evidence>
<evidence type="ECO:0000256" key="5">
    <source>
        <dbReference type="SAM" id="Phobius"/>
    </source>
</evidence>
<protein>
    <recommendedName>
        <fullName evidence="6">O-antigen ligase-related domain-containing protein</fullName>
    </recommendedName>
</protein>
<feature type="transmembrane region" description="Helical" evidence="5">
    <location>
        <begin position="360"/>
        <end position="376"/>
    </location>
</feature>
<dbReference type="Pfam" id="PF04932">
    <property type="entry name" value="Wzy_C"/>
    <property type="match status" value="1"/>
</dbReference>
<keyword evidence="4 5" id="KW-0472">Membrane</keyword>
<evidence type="ECO:0000256" key="4">
    <source>
        <dbReference type="ARBA" id="ARBA00023136"/>
    </source>
</evidence>
<proteinExistence type="predicted"/>
<evidence type="ECO:0000313" key="8">
    <source>
        <dbReference type="Proteomes" id="UP000702544"/>
    </source>
</evidence>
<dbReference type="PANTHER" id="PTHR37422:SF13">
    <property type="entry name" value="LIPOPOLYSACCHARIDE BIOSYNTHESIS PROTEIN PA4999-RELATED"/>
    <property type="match status" value="1"/>
</dbReference>
<dbReference type="PANTHER" id="PTHR37422">
    <property type="entry name" value="TEICHURONIC ACID BIOSYNTHESIS PROTEIN TUAE"/>
    <property type="match status" value="1"/>
</dbReference>